<evidence type="ECO:0000256" key="2">
    <source>
        <dbReference type="SAM" id="SignalP"/>
    </source>
</evidence>
<organism evidence="3">
    <name type="scientific">Prymnesium polylepis</name>
    <dbReference type="NCBI Taxonomy" id="72548"/>
    <lineage>
        <taxon>Eukaryota</taxon>
        <taxon>Haptista</taxon>
        <taxon>Haptophyta</taxon>
        <taxon>Prymnesiophyceae</taxon>
        <taxon>Prymnesiales</taxon>
        <taxon>Prymnesiaceae</taxon>
        <taxon>Prymnesium</taxon>
    </lineage>
</organism>
<sequence>MVAPVTLLVGAAVAFTAPPTLVQQSQVSARFAPVEMNTKYTVAAGLAKKKNPKTGDSLSLKGYKVGMRAPNTAKSSGTTQGEQSLWDKVFGGGK</sequence>
<feature type="chain" id="PRO_5030740768" evidence="2">
    <location>
        <begin position="23"/>
        <end position="94"/>
    </location>
</feature>
<accession>A0A7S4MLJ3</accession>
<protein>
    <submittedName>
        <fullName evidence="3">Uncharacterized protein</fullName>
    </submittedName>
</protein>
<keyword evidence="2" id="KW-0732">Signal</keyword>
<dbReference type="EMBL" id="HBKO01024476">
    <property type="protein sequence ID" value="CAE2230061.1"/>
    <property type="molecule type" value="Transcribed_RNA"/>
</dbReference>
<evidence type="ECO:0000256" key="1">
    <source>
        <dbReference type="SAM" id="MobiDB-lite"/>
    </source>
</evidence>
<evidence type="ECO:0000313" key="3">
    <source>
        <dbReference type="EMBL" id="CAE2230061.1"/>
    </source>
</evidence>
<feature type="region of interest" description="Disordered" evidence="1">
    <location>
        <begin position="69"/>
        <end position="94"/>
    </location>
</feature>
<name>A0A7S4MLJ3_9EUKA</name>
<reference evidence="3" key="1">
    <citation type="submission" date="2021-01" db="EMBL/GenBank/DDBJ databases">
        <authorList>
            <person name="Corre E."/>
            <person name="Pelletier E."/>
            <person name="Niang G."/>
            <person name="Scheremetjew M."/>
            <person name="Finn R."/>
            <person name="Kale V."/>
            <person name="Holt S."/>
            <person name="Cochrane G."/>
            <person name="Meng A."/>
            <person name="Brown T."/>
            <person name="Cohen L."/>
        </authorList>
    </citation>
    <scope>NUCLEOTIDE SEQUENCE</scope>
    <source>
        <strain evidence="3">UIO037</strain>
    </source>
</reference>
<feature type="signal peptide" evidence="2">
    <location>
        <begin position="1"/>
        <end position="22"/>
    </location>
</feature>
<dbReference type="AlphaFoldDB" id="A0A7S4MLJ3"/>
<feature type="compositionally biased region" description="Polar residues" evidence="1">
    <location>
        <begin position="72"/>
        <end position="83"/>
    </location>
</feature>
<gene>
    <name evidence="3" type="ORF">CPOL0286_LOCUS11096</name>
</gene>
<proteinExistence type="predicted"/>